<comment type="caution">
    <text evidence="10">The sequence shown here is derived from an EMBL/GenBank/DDBJ whole genome shotgun (WGS) entry which is preliminary data.</text>
</comment>
<evidence type="ECO:0000256" key="6">
    <source>
        <dbReference type="RuleBase" id="RU003983"/>
    </source>
</evidence>
<keyword evidence="8" id="KW-1133">Transmembrane helix</keyword>
<organism evidence="10 11">
    <name type="scientific">Papaver atlanticum</name>
    <dbReference type="NCBI Taxonomy" id="357466"/>
    <lineage>
        <taxon>Eukaryota</taxon>
        <taxon>Viridiplantae</taxon>
        <taxon>Streptophyta</taxon>
        <taxon>Embryophyta</taxon>
        <taxon>Tracheophyta</taxon>
        <taxon>Spermatophyta</taxon>
        <taxon>Magnoliopsida</taxon>
        <taxon>Ranunculales</taxon>
        <taxon>Papaveraceae</taxon>
        <taxon>Papaveroideae</taxon>
        <taxon>Papaver</taxon>
    </lineage>
</organism>
<evidence type="ECO:0000259" key="9">
    <source>
        <dbReference type="Pfam" id="PF01435"/>
    </source>
</evidence>
<keyword evidence="8" id="KW-0472">Membrane</keyword>
<keyword evidence="8" id="KW-0812">Transmembrane</keyword>
<feature type="transmembrane region" description="Helical" evidence="8">
    <location>
        <begin position="373"/>
        <end position="390"/>
    </location>
</feature>
<dbReference type="EMBL" id="JAJJMB010004055">
    <property type="protein sequence ID" value="KAI3944422.1"/>
    <property type="molecule type" value="Genomic_DNA"/>
</dbReference>
<dbReference type="AlphaFoldDB" id="A0AAD4XSV7"/>
<evidence type="ECO:0000256" key="4">
    <source>
        <dbReference type="ARBA" id="ARBA00022833"/>
    </source>
</evidence>
<keyword evidence="2" id="KW-0479">Metal-binding</keyword>
<accession>A0AAD4XSV7</accession>
<evidence type="ECO:0000256" key="3">
    <source>
        <dbReference type="ARBA" id="ARBA00022801"/>
    </source>
</evidence>
<keyword evidence="1 6" id="KW-0645">Protease</keyword>
<keyword evidence="4 6" id="KW-0862">Zinc</keyword>
<dbReference type="Proteomes" id="UP001202328">
    <property type="component" value="Unassembled WGS sequence"/>
</dbReference>
<evidence type="ECO:0000313" key="11">
    <source>
        <dbReference type="Proteomes" id="UP001202328"/>
    </source>
</evidence>
<dbReference type="Pfam" id="PF01435">
    <property type="entry name" value="Peptidase_M48"/>
    <property type="match status" value="2"/>
</dbReference>
<dbReference type="GO" id="GO:0046872">
    <property type="term" value="F:metal ion binding"/>
    <property type="evidence" value="ECO:0007669"/>
    <property type="project" value="UniProtKB-KW"/>
</dbReference>
<name>A0AAD4XSV7_9MAGN</name>
<proteinExistence type="inferred from homology"/>
<dbReference type="PANTHER" id="PTHR22726">
    <property type="entry name" value="METALLOENDOPEPTIDASE OMA1"/>
    <property type="match status" value="1"/>
</dbReference>
<keyword evidence="3 6" id="KW-0378">Hydrolase</keyword>
<feature type="region of interest" description="Disordered" evidence="7">
    <location>
        <begin position="141"/>
        <end position="160"/>
    </location>
</feature>
<reference evidence="10" key="1">
    <citation type="submission" date="2022-04" db="EMBL/GenBank/DDBJ databases">
        <title>A functionally conserved STORR gene fusion in Papaver species that diverged 16.8 million years ago.</title>
        <authorList>
            <person name="Catania T."/>
        </authorList>
    </citation>
    <scope>NUCLEOTIDE SEQUENCE</scope>
    <source>
        <strain evidence="10">S-188037</strain>
    </source>
</reference>
<protein>
    <recommendedName>
        <fullName evidence="9">Peptidase M48 domain-containing protein</fullName>
    </recommendedName>
</protein>
<evidence type="ECO:0000256" key="5">
    <source>
        <dbReference type="ARBA" id="ARBA00023049"/>
    </source>
</evidence>
<dbReference type="InterPro" id="IPR001915">
    <property type="entry name" value="Peptidase_M48"/>
</dbReference>
<dbReference type="GO" id="GO:0051603">
    <property type="term" value="P:proteolysis involved in protein catabolic process"/>
    <property type="evidence" value="ECO:0007669"/>
    <property type="project" value="TreeGrafter"/>
</dbReference>
<keyword evidence="5 6" id="KW-0482">Metalloprotease</keyword>
<dbReference type="CDD" id="cd07331">
    <property type="entry name" value="M48C_Oma1_like"/>
    <property type="match status" value="1"/>
</dbReference>
<evidence type="ECO:0000313" key="10">
    <source>
        <dbReference type="EMBL" id="KAI3944422.1"/>
    </source>
</evidence>
<dbReference type="Gene3D" id="3.30.2010.10">
    <property type="entry name" value="Metalloproteases ('zincins'), catalytic domain"/>
    <property type="match status" value="2"/>
</dbReference>
<evidence type="ECO:0000256" key="2">
    <source>
        <dbReference type="ARBA" id="ARBA00022723"/>
    </source>
</evidence>
<feature type="domain" description="Peptidase M48" evidence="9">
    <location>
        <begin position="56"/>
        <end position="133"/>
    </location>
</feature>
<dbReference type="GO" id="GO:0004222">
    <property type="term" value="F:metalloendopeptidase activity"/>
    <property type="evidence" value="ECO:0007669"/>
    <property type="project" value="InterPro"/>
</dbReference>
<evidence type="ECO:0000256" key="7">
    <source>
        <dbReference type="SAM" id="MobiDB-lite"/>
    </source>
</evidence>
<comment type="cofactor">
    <cofactor evidence="6">
        <name>Zn(2+)</name>
        <dbReference type="ChEBI" id="CHEBI:29105"/>
    </cofactor>
    <text evidence="6">Binds 1 zinc ion per subunit.</text>
</comment>
<feature type="compositionally biased region" description="Polar residues" evidence="7">
    <location>
        <begin position="142"/>
        <end position="153"/>
    </location>
</feature>
<dbReference type="GO" id="GO:0016020">
    <property type="term" value="C:membrane"/>
    <property type="evidence" value="ECO:0007669"/>
    <property type="project" value="TreeGrafter"/>
</dbReference>
<keyword evidence="11" id="KW-1185">Reference proteome</keyword>
<feature type="domain" description="Peptidase M48" evidence="9">
    <location>
        <begin position="204"/>
        <end position="342"/>
    </location>
</feature>
<gene>
    <name evidence="10" type="ORF">MKW98_006583</name>
</gene>
<sequence length="398" mass="44701">MKGNLPETHPDSVRVRLIDKNIIEALQKDVVLDVAKGVQESSSGQANNGSKVATYHLDGLKWEVMVVNEPTVNAFCVPGGKIVVFTGLLDNFKSDAEVATILAHEVGHVVARHGAEKISNTMFFHFLKMILDILINDKSENQSKNTTDNQSENTTEKQREQNCYRKTRLWKGLRDDKGVQESSGEAKKGFKVSTYLLEGLDWETLILVYTGLLDYFRSDAEVASVLAHEVGHAVARHGPVYISNSLCFEFLKITLNTLFRNTGDTTSLDEACKYLLVYLSFSRRIKIEADYIGLLLLASAGYDPRVAIQVCEKFGELEDGGSFLGDYLATHPSGKKRAQLLSQDKVMEEALSIYREPNFNRGFERRVSYCCSFWESAFLLFFTVLLCVLLRKKTQIDP</sequence>
<evidence type="ECO:0000256" key="1">
    <source>
        <dbReference type="ARBA" id="ARBA00022670"/>
    </source>
</evidence>
<comment type="similarity">
    <text evidence="6">Belongs to the peptidase M48 family.</text>
</comment>
<evidence type="ECO:0000256" key="8">
    <source>
        <dbReference type="SAM" id="Phobius"/>
    </source>
</evidence>
<dbReference type="InterPro" id="IPR051156">
    <property type="entry name" value="Mito/Outer_Membr_Metalloprot"/>
</dbReference>
<dbReference type="PANTHER" id="PTHR22726:SF1">
    <property type="entry name" value="METALLOENDOPEPTIDASE OMA1, MITOCHONDRIAL"/>
    <property type="match status" value="1"/>
</dbReference>